<dbReference type="EC" id="3.5.4.4" evidence="3"/>
<dbReference type="GO" id="GO:0046872">
    <property type="term" value="F:metal ion binding"/>
    <property type="evidence" value="ECO:0007669"/>
    <property type="project" value="UniProtKB-KW"/>
</dbReference>
<feature type="domain" description="Adenosine deaminase" evidence="8">
    <location>
        <begin position="223"/>
        <end position="454"/>
    </location>
</feature>
<dbReference type="Gene3D" id="3.20.20.140">
    <property type="entry name" value="Metal-dependent hydrolases"/>
    <property type="match status" value="1"/>
</dbReference>
<sequence>MRIAAIIGLGLVLSGCVGAIPEEDAALTFDRVKDSPPRLRAFLAMMPKGADLHIHLSGAAYAESNLAAGVAAGYCLDIATMRIVAPPCAKIPDSPPKTPCSLQKLGDKPPLEAVMAEQCLVDRAIDAQSLRNFVAAPGVNAHDQFFNSFAKFGDSRQPGLMLAEELNRAGRQQVRHIEVMATFGSQEIAKVAATLPATDGPEALLARLDQTDPAAFLAAAQSELDQTLAMARAQMGCDGSQPQPGCAVSLRFLQQITRTSALPTVAAQTWFGFQLAAADPRVGGINIVSPEDNFVALRDYGQHMSLIGTMADRFPQVGVSLHAGELAFGLVAPEQLRSHIRDAVLIGRAQRIGHGVDVMYEDDPYGLLDLLARQGVAVEINLTSNDLILGVRGADHPFAIYLEEGVPTTLSTDDEGVSRIDLTQEYLRAVLEHGLDYADLKALSRRGLEYAFLPGASLWADPVAWEPVAPCAEAEAPACGSFLAANEKARRQWELEQAFDAFEQAVSSQRR</sequence>
<dbReference type="Proteomes" id="UP000182983">
    <property type="component" value="Unassembled WGS sequence"/>
</dbReference>
<organism evidence="9 10">
    <name type="scientific">Magnetospirillum fulvum</name>
    <name type="common">Rhodospirillum fulvum</name>
    <dbReference type="NCBI Taxonomy" id="1082"/>
    <lineage>
        <taxon>Bacteria</taxon>
        <taxon>Pseudomonadati</taxon>
        <taxon>Pseudomonadota</taxon>
        <taxon>Alphaproteobacteria</taxon>
        <taxon>Rhodospirillales</taxon>
        <taxon>Rhodospirillaceae</taxon>
        <taxon>Magnetospirillum</taxon>
    </lineage>
</organism>
<keyword evidence="7" id="KW-0732">Signal</keyword>
<dbReference type="PANTHER" id="PTHR11409">
    <property type="entry name" value="ADENOSINE DEAMINASE"/>
    <property type="match status" value="1"/>
</dbReference>
<dbReference type="AlphaFoldDB" id="A0A1H6HHW9"/>
<feature type="signal peptide" evidence="7">
    <location>
        <begin position="1"/>
        <end position="19"/>
    </location>
</feature>
<dbReference type="PANTHER" id="PTHR11409:SF43">
    <property type="entry name" value="ADENOSINE DEAMINASE"/>
    <property type="match status" value="1"/>
</dbReference>
<evidence type="ECO:0000256" key="6">
    <source>
        <dbReference type="ARBA" id="ARBA00022833"/>
    </source>
</evidence>
<keyword evidence="5" id="KW-0378">Hydrolase</keyword>
<dbReference type="InterPro" id="IPR006330">
    <property type="entry name" value="Ado/ade_deaminase"/>
</dbReference>
<dbReference type="OrthoDB" id="105475at2"/>
<keyword evidence="10" id="KW-1185">Reference proteome</keyword>
<dbReference type="PROSITE" id="PS51257">
    <property type="entry name" value="PROKAR_LIPOPROTEIN"/>
    <property type="match status" value="1"/>
</dbReference>
<gene>
    <name evidence="9" type="ORF">SAMN04244559_01695</name>
</gene>
<evidence type="ECO:0000256" key="1">
    <source>
        <dbReference type="ARBA" id="ARBA00001947"/>
    </source>
</evidence>
<evidence type="ECO:0000256" key="4">
    <source>
        <dbReference type="ARBA" id="ARBA00022723"/>
    </source>
</evidence>
<evidence type="ECO:0000256" key="3">
    <source>
        <dbReference type="ARBA" id="ARBA00012784"/>
    </source>
</evidence>
<dbReference type="GO" id="GO:0005829">
    <property type="term" value="C:cytosol"/>
    <property type="evidence" value="ECO:0007669"/>
    <property type="project" value="TreeGrafter"/>
</dbReference>
<name>A0A1H6HHW9_MAGFU</name>
<evidence type="ECO:0000313" key="10">
    <source>
        <dbReference type="Proteomes" id="UP000182983"/>
    </source>
</evidence>
<evidence type="ECO:0000313" key="9">
    <source>
        <dbReference type="EMBL" id="SEH35036.1"/>
    </source>
</evidence>
<protein>
    <recommendedName>
        <fullName evidence="3">adenosine deaminase</fullName>
        <ecNumber evidence="3">3.5.4.4</ecNumber>
    </recommendedName>
</protein>
<dbReference type="RefSeq" id="WP_074767546.1">
    <property type="nucleotide sequence ID" value="NZ_FNWO01000006.1"/>
</dbReference>
<dbReference type="InterPro" id="IPR001365">
    <property type="entry name" value="A_deaminase_dom"/>
</dbReference>
<dbReference type="EMBL" id="FNWO01000006">
    <property type="protein sequence ID" value="SEH35036.1"/>
    <property type="molecule type" value="Genomic_DNA"/>
</dbReference>
<proteinExistence type="inferred from homology"/>
<dbReference type="GO" id="GO:0043103">
    <property type="term" value="P:hypoxanthine salvage"/>
    <property type="evidence" value="ECO:0007669"/>
    <property type="project" value="TreeGrafter"/>
</dbReference>
<dbReference type="InterPro" id="IPR032466">
    <property type="entry name" value="Metal_Hydrolase"/>
</dbReference>
<comment type="cofactor">
    <cofactor evidence="1">
        <name>Zn(2+)</name>
        <dbReference type="ChEBI" id="CHEBI:29105"/>
    </cofactor>
</comment>
<evidence type="ECO:0000256" key="2">
    <source>
        <dbReference type="ARBA" id="ARBA00006676"/>
    </source>
</evidence>
<dbReference type="GO" id="GO:0006154">
    <property type="term" value="P:adenosine catabolic process"/>
    <property type="evidence" value="ECO:0007669"/>
    <property type="project" value="TreeGrafter"/>
</dbReference>
<dbReference type="SUPFAM" id="SSF51556">
    <property type="entry name" value="Metallo-dependent hydrolases"/>
    <property type="match status" value="1"/>
</dbReference>
<accession>A0A1H6HHW9</accession>
<reference evidence="10" key="1">
    <citation type="submission" date="2016-10" db="EMBL/GenBank/DDBJ databases">
        <authorList>
            <person name="Varghese N."/>
            <person name="Submissions S."/>
        </authorList>
    </citation>
    <scope>NUCLEOTIDE SEQUENCE [LARGE SCALE GENOMIC DNA]</scope>
    <source>
        <strain evidence="10">DSM 13234</strain>
    </source>
</reference>
<evidence type="ECO:0000256" key="7">
    <source>
        <dbReference type="SAM" id="SignalP"/>
    </source>
</evidence>
<comment type="similarity">
    <text evidence="2">Belongs to the metallo-dependent hydrolases superfamily. Adenosine and AMP deaminases family.</text>
</comment>
<dbReference type="GO" id="GO:0004000">
    <property type="term" value="F:adenosine deaminase activity"/>
    <property type="evidence" value="ECO:0007669"/>
    <property type="project" value="UniProtKB-ARBA"/>
</dbReference>
<evidence type="ECO:0000259" key="8">
    <source>
        <dbReference type="Pfam" id="PF00962"/>
    </source>
</evidence>
<dbReference type="Pfam" id="PF00962">
    <property type="entry name" value="A_deaminase"/>
    <property type="match status" value="1"/>
</dbReference>
<keyword evidence="4" id="KW-0479">Metal-binding</keyword>
<keyword evidence="6" id="KW-0862">Zinc</keyword>
<dbReference type="GO" id="GO:0046103">
    <property type="term" value="P:inosine biosynthetic process"/>
    <property type="evidence" value="ECO:0007669"/>
    <property type="project" value="TreeGrafter"/>
</dbReference>
<feature type="chain" id="PRO_5010354141" description="adenosine deaminase" evidence="7">
    <location>
        <begin position="20"/>
        <end position="511"/>
    </location>
</feature>
<evidence type="ECO:0000256" key="5">
    <source>
        <dbReference type="ARBA" id="ARBA00022801"/>
    </source>
</evidence>